<evidence type="ECO:0000313" key="8">
    <source>
        <dbReference type="EMBL" id="GAA3004386.1"/>
    </source>
</evidence>
<dbReference type="InterPro" id="IPR050979">
    <property type="entry name" value="LD-transpeptidase"/>
</dbReference>
<keyword evidence="5 6" id="KW-0961">Cell wall biogenesis/degradation</keyword>
<gene>
    <name evidence="8" type="ORF">GCM10017559_27440</name>
</gene>
<keyword evidence="3 6" id="KW-0133">Cell shape</keyword>
<proteinExistence type="predicted"/>
<keyword evidence="9" id="KW-1185">Reference proteome</keyword>
<evidence type="ECO:0000256" key="3">
    <source>
        <dbReference type="ARBA" id="ARBA00022960"/>
    </source>
</evidence>
<keyword evidence="4 6" id="KW-0573">Peptidoglycan synthesis</keyword>
<evidence type="ECO:0000256" key="6">
    <source>
        <dbReference type="PROSITE-ProRule" id="PRU01373"/>
    </source>
</evidence>
<feature type="active site" description="Nucleophile" evidence="6">
    <location>
        <position position="285"/>
    </location>
</feature>
<dbReference type="Pfam" id="PF03734">
    <property type="entry name" value="YkuD"/>
    <property type="match status" value="1"/>
</dbReference>
<evidence type="ECO:0000256" key="1">
    <source>
        <dbReference type="ARBA" id="ARBA00004752"/>
    </source>
</evidence>
<comment type="caution">
    <text evidence="8">The sequence shown here is derived from an EMBL/GenBank/DDBJ whole genome shotgun (WGS) entry which is preliminary data.</text>
</comment>
<dbReference type="Proteomes" id="UP001499930">
    <property type="component" value="Unassembled WGS sequence"/>
</dbReference>
<feature type="domain" description="L,D-TPase catalytic" evidence="7">
    <location>
        <begin position="190"/>
        <end position="308"/>
    </location>
</feature>
<dbReference type="InterPro" id="IPR038063">
    <property type="entry name" value="Transpep_catalytic_dom"/>
</dbReference>
<dbReference type="PANTHER" id="PTHR30582">
    <property type="entry name" value="L,D-TRANSPEPTIDASE"/>
    <property type="match status" value="1"/>
</dbReference>
<organism evidence="8 9">
    <name type="scientific">Streptosporangium longisporum</name>
    <dbReference type="NCBI Taxonomy" id="46187"/>
    <lineage>
        <taxon>Bacteria</taxon>
        <taxon>Bacillati</taxon>
        <taxon>Actinomycetota</taxon>
        <taxon>Actinomycetes</taxon>
        <taxon>Streptosporangiales</taxon>
        <taxon>Streptosporangiaceae</taxon>
        <taxon>Streptosporangium</taxon>
    </lineage>
</organism>
<dbReference type="InterPro" id="IPR005490">
    <property type="entry name" value="LD_TPept_cat_dom"/>
</dbReference>
<dbReference type="PROSITE" id="PS52029">
    <property type="entry name" value="LD_TPASE"/>
    <property type="match status" value="1"/>
</dbReference>
<evidence type="ECO:0000313" key="9">
    <source>
        <dbReference type="Proteomes" id="UP001499930"/>
    </source>
</evidence>
<protein>
    <recommendedName>
        <fullName evidence="7">L,D-TPase catalytic domain-containing protein</fullName>
    </recommendedName>
</protein>
<accession>A0ABN3XWW2</accession>
<evidence type="ECO:0000259" key="7">
    <source>
        <dbReference type="PROSITE" id="PS52029"/>
    </source>
</evidence>
<evidence type="ECO:0000256" key="2">
    <source>
        <dbReference type="ARBA" id="ARBA00022679"/>
    </source>
</evidence>
<dbReference type="RefSeq" id="WP_344893787.1">
    <property type="nucleotide sequence ID" value="NZ_BAAAWD010000007.1"/>
</dbReference>
<dbReference type="SUPFAM" id="SSF141523">
    <property type="entry name" value="L,D-transpeptidase catalytic domain-like"/>
    <property type="match status" value="1"/>
</dbReference>
<dbReference type="CDD" id="cd16913">
    <property type="entry name" value="YkuD_like"/>
    <property type="match status" value="1"/>
</dbReference>
<dbReference type="EMBL" id="BAAAWD010000007">
    <property type="protein sequence ID" value="GAA3004386.1"/>
    <property type="molecule type" value="Genomic_DNA"/>
</dbReference>
<name>A0ABN3XWW2_9ACTN</name>
<comment type="pathway">
    <text evidence="1 6">Cell wall biogenesis; peptidoglycan biosynthesis.</text>
</comment>
<evidence type="ECO:0000256" key="4">
    <source>
        <dbReference type="ARBA" id="ARBA00022984"/>
    </source>
</evidence>
<keyword evidence="2" id="KW-0808">Transferase</keyword>
<sequence length="309" mass="32482">MVKRPTAPAALLAPAIPLTARPSRSRLLRLLVPLGAVPLCALSLSSCTQGTPAPPTGPSAAPTPLLSAAPYEPARRRERIAPLPVSAARLARLPAATTYATLRQAPRDPDPFRPADGLVVHPRREQVIYARPGGPPVGVLPPTQLAGPTWVPVVERLPGWDRVLLPSRPNRSTGWLYTGDGGLRVVRSTYRVEVGLAARRLTVFDGDREVGSWPVAVGAPGTPTPRGRTFLLASLAPTPATYSPLFLALGAHSGTLRTFEGGPGTIALHGWPDRTAFGRAVSHGCVRVPAAALRLLSTVPLGSPVLITD</sequence>
<evidence type="ECO:0000256" key="5">
    <source>
        <dbReference type="ARBA" id="ARBA00023316"/>
    </source>
</evidence>
<reference evidence="8 9" key="1">
    <citation type="journal article" date="2019" name="Int. J. Syst. Evol. Microbiol.">
        <title>The Global Catalogue of Microorganisms (GCM) 10K type strain sequencing project: providing services to taxonomists for standard genome sequencing and annotation.</title>
        <authorList>
            <consortium name="The Broad Institute Genomics Platform"/>
            <consortium name="The Broad Institute Genome Sequencing Center for Infectious Disease"/>
            <person name="Wu L."/>
            <person name="Ma J."/>
        </authorList>
    </citation>
    <scope>NUCLEOTIDE SEQUENCE [LARGE SCALE GENOMIC DNA]</scope>
    <source>
        <strain evidence="8 9">JCM 3106</strain>
    </source>
</reference>
<dbReference type="Gene3D" id="2.40.440.10">
    <property type="entry name" value="L,D-transpeptidase catalytic domain-like"/>
    <property type="match status" value="1"/>
</dbReference>
<feature type="active site" description="Proton donor/acceptor" evidence="6">
    <location>
        <position position="269"/>
    </location>
</feature>